<dbReference type="InterPro" id="IPR016181">
    <property type="entry name" value="Acyl_CoA_acyltransferase"/>
</dbReference>
<evidence type="ECO:0000313" key="1">
    <source>
        <dbReference type="EMBL" id="MCX2977969.1"/>
    </source>
</evidence>
<keyword evidence="2" id="KW-1185">Reference proteome</keyword>
<sequence>MTHTQNSGVPLSVEEVTTPRALRQFLNLPHRIYADDPAWVAPLRLMKRDQLSPKNHFFEHARWRAWVAYRDDVPVGRITAQIDELHLREHNDQAGYFGMLEAQQDPAVFAALFGAVESWLRDEGMQRVIGPFNLHVNEEVGILVDGFSTPPFVLMGHGRSWYGPAVEAQGYAGVKDLLAYHVRPDFEAPRVMERLAARVSERVTVRPARRDALREDALVMMDIFNDAWQKNWGFVPLVESEWVETVSTLSKLMPDEYIQIAEYDGEPVAFIVALPNLNEAIRDLNGRLLPFGWAKLLWRMKVRHPTTARVPLMGVKLEFQHSRLGPTFAFMVIDAVRRALHARGVRDVEMGWILEDNDGMRNIIETIGGQAYKRYRMYEKEL</sequence>
<dbReference type="InterPro" id="IPR039968">
    <property type="entry name" value="BcerS-like"/>
</dbReference>
<dbReference type="Proteomes" id="UP001143304">
    <property type="component" value="Unassembled WGS sequence"/>
</dbReference>
<evidence type="ECO:0000313" key="2">
    <source>
        <dbReference type="Proteomes" id="UP001143304"/>
    </source>
</evidence>
<reference evidence="1" key="1">
    <citation type="submission" date="2019-02" db="EMBL/GenBank/DDBJ databases">
        <authorList>
            <person name="Li S.-H."/>
        </authorList>
    </citation>
    <scope>NUCLEOTIDE SEQUENCE</scope>
    <source>
        <strain evidence="1">IMCC11814</strain>
    </source>
</reference>
<proteinExistence type="predicted"/>
<dbReference type="PANTHER" id="PTHR41368">
    <property type="entry name" value="PROTEIN YGHO"/>
    <property type="match status" value="1"/>
</dbReference>
<comment type="caution">
    <text evidence="1">The sequence shown here is derived from an EMBL/GenBank/DDBJ whole genome shotgun (WGS) entry which is preliminary data.</text>
</comment>
<organism evidence="1 2">
    <name type="scientific">Candidatus Marimicrobium litorale</name>
    <dbReference type="NCBI Taxonomy" id="2518991"/>
    <lineage>
        <taxon>Bacteria</taxon>
        <taxon>Pseudomonadati</taxon>
        <taxon>Pseudomonadota</taxon>
        <taxon>Gammaproteobacteria</taxon>
        <taxon>Cellvibrionales</taxon>
        <taxon>Halieaceae</taxon>
        <taxon>Marimicrobium</taxon>
    </lineage>
</organism>
<accession>A0ABT3T915</accession>
<dbReference type="PANTHER" id="PTHR41368:SF1">
    <property type="entry name" value="PROTEIN YGHO"/>
    <property type="match status" value="1"/>
</dbReference>
<protein>
    <submittedName>
        <fullName evidence="1">N-acetyltransferase</fullName>
    </submittedName>
</protein>
<dbReference type="Gene3D" id="3.40.630.30">
    <property type="match status" value="1"/>
</dbReference>
<name>A0ABT3T915_9GAMM</name>
<dbReference type="SUPFAM" id="SSF55729">
    <property type="entry name" value="Acyl-CoA N-acyltransferases (Nat)"/>
    <property type="match status" value="1"/>
</dbReference>
<dbReference type="EMBL" id="SHNO01000001">
    <property type="protein sequence ID" value="MCX2977969.1"/>
    <property type="molecule type" value="Genomic_DNA"/>
</dbReference>
<gene>
    <name evidence="1" type="ORF">EYC82_11440</name>
</gene>